<evidence type="ECO:0000313" key="1">
    <source>
        <dbReference type="EMBL" id="OSS50049.1"/>
    </source>
</evidence>
<accession>A0A1Y2M2J0</accession>
<proteinExistence type="predicted"/>
<evidence type="ECO:0000313" key="2">
    <source>
        <dbReference type="Proteomes" id="UP000193240"/>
    </source>
</evidence>
<dbReference type="EMBL" id="KZ107842">
    <property type="protein sequence ID" value="OSS50049.1"/>
    <property type="molecule type" value="Genomic_DNA"/>
</dbReference>
<gene>
    <name evidence="1" type="ORF">B5807_05121</name>
</gene>
<keyword evidence="2" id="KW-1185">Reference proteome</keyword>
<dbReference type="InParanoid" id="A0A1Y2M2J0"/>
<dbReference type="Proteomes" id="UP000193240">
    <property type="component" value="Unassembled WGS sequence"/>
</dbReference>
<name>A0A1Y2M2J0_EPING</name>
<organism evidence="1 2">
    <name type="scientific">Epicoccum nigrum</name>
    <name type="common">Soil fungus</name>
    <name type="synonym">Epicoccum purpurascens</name>
    <dbReference type="NCBI Taxonomy" id="105696"/>
    <lineage>
        <taxon>Eukaryota</taxon>
        <taxon>Fungi</taxon>
        <taxon>Dikarya</taxon>
        <taxon>Ascomycota</taxon>
        <taxon>Pezizomycotina</taxon>
        <taxon>Dothideomycetes</taxon>
        <taxon>Pleosporomycetidae</taxon>
        <taxon>Pleosporales</taxon>
        <taxon>Pleosporineae</taxon>
        <taxon>Didymellaceae</taxon>
        <taxon>Epicoccum</taxon>
    </lineage>
</organism>
<sequence>MSSATGHYFRPPPIVECLSQGNCLGIGRKVFNPHSICTNCLAQHDPQQLRAWANNNYTALILLGEELHRKHIVKQNVEAHGRYLCAFEDPDFQHCRWRRRDLNLRSTRLTCKVVQKKGAACARCWRRHLQKIGIVQYFTPSGLCHEEADKAVSSRLAGWEEEEDDDVEGYNEILD</sequence>
<reference evidence="1 2" key="1">
    <citation type="journal article" date="2017" name="Genome Announc.">
        <title>Genome sequence of the saprophytic ascomycete Epicoccum nigrum ICMP 19927 strain isolated from New Zealand.</title>
        <authorList>
            <person name="Fokin M."/>
            <person name="Fleetwood D."/>
            <person name="Weir B.S."/>
            <person name="Villas-Boas S.G."/>
        </authorList>
    </citation>
    <scope>NUCLEOTIDE SEQUENCE [LARGE SCALE GENOMIC DNA]</scope>
    <source>
        <strain evidence="1 2">ICMP 19927</strain>
    </source>
</reference>
<protein>
    <submittedName>
        <fullName evidence="1">Uncharacterized protein</fullName>
    </submittedName>
</protein>
<dbReference type="AlphaFoldDB" id="A0A1Y2M2J0"/>